<gene>
    <name evidence="3" type="ORF">ABR748_32930</name>
</gene>
<dbReference type="PROSITE" id="PS51898">
    <property type="entry name" value="TYR_RECOMBINASE"/>
    <property type="match status" value="1"/>
</dbReference>
<name>A0ABV1QCT1_STRMI</name>
<dbReference type="InterPro" id="IPR002104">
    <property type="entry name" value="Integrase_catalytic"/>
</dbReference>
<dbReference type="RefSeq" id="WP_350240986.1">
    <property type="nucleotide sequence ID" value="NZ_JBEJUE010000047.1"/>
</dbReference>
<dbReference type="Proteomes" id="UP001456562">
    <property type="component" value="Unassembled WGS sequence"/>
</dbReference>
<dbReference type="PANTHER" id="PTHR30349">
    <property type="entry name" value="PHAGE INTEGRASE-RELATED"/>
    <property type="match status" value="1"/>
</dbReference>
<proteinExistence type="predicted"/>
<evidence type="ECO:0000256" key="1">
    <source>
        <dbReference type="ARBA" id="ARBA00023172"/>
    </source>
</evidence>
<dbReference type="EMBL" id="JBEJUE010000047">
    <property type="protein sequence ID" value="MER0428975.1"/>
    <property type="molecule type" value="Genomic_DNA"/>
</dbReference>
<keyword evidence="1" id="KW-0233">DNA recombination</keyword>
<evidence type="ECO:0000259" key="2">
    <source>
        <dbReference type="PROSITE" id="PS51898"/>
    </source>
</evidence>
<evidence type="ECO:0000313" key="3">
    <source>
        <dbReference type="EMBL" id="MER0428975.1"/>
    </source>
</evidence>
<evidence type="ECO:0000313" key="4">
    <source>
        <dbReference type="Proteomes" id="UP001456562"/>
    </source>
</evidence>
<organism evidence="3 4">
    <name type="scientific">Streptomyces microflavus</name>
    <name type="common">Streptomyces lipmanii</name>
    <dbReference type="NCBI Taxonomy" id="1919"/>
    <lineage>
        <taxon>Bacteria</taxon>
        <taxon>Bacillati</taxon>
        <taxon>Actinomycetota</taxon>
        <taxon>Actinomycetes</taxon>
        <taxon>Kitasatosporales</taxon>
        <taxon>Streptomycetaceae</taxon>
        <taxon>Streptomyces</taxon>
    </lineage>
</organism>
<dbReference type="InterPro" id="IPR013762">
    <property type="entry name" value="Integrase-like_cat_sf"/>
</dbReference>
<reference evidence="3 4" key="1">
    <citation type="submission" date="2024-01" db="EMBL/GenBank/DDBJ databases">
        <title>Metagenomic exploration of the rhizosphere soil microbial community and their significance in facilitating the development of wild simulated ginseng.</title>
        <authorList>
            <person name="Huang J."/>
        </authorList>
    </citation>
    <scope>NUCLEOTIDE SEQUENCE [LARGE SCALE GENOMIC DNA]</scope>
    <source>
        <strain evidence="3 4">WY141</strain>
    </source>
</reference>
<dbReference type="InterPro" id="IPR050090">
    <property type="entry name" value="Tyrosine_recombinase_XerCD"/>
</dbReference>
<feature type="domain" description="Tyr recombinase" evidence="2">
    <location>
        <begin position="306"/>
        <end position="524"/>
    </location>
</feature>
<comment type="caution">
    <text evidence="3">The sequence shown here is derived from an EMBL/GenBank/DDBJ whole genome shotgun (WGS) entry which is preliminary data.</text>
</comment>
<dbReference type="Gene3D" id="1.10.443.10">
    <property type="entry name" value="Intergrase catalytic core"/>
    <property type="match status" value="1"/>
</dbReference>
<dbReference type="Pfam" id="PF00589">
    <property type="entry name" value="Phage_integrase"/>
    <property type="match status" value="1"/>
</dbReference>
<dbReference type="PANTHER" id="PTHR30349:SF64">
    <property type="entry name" value="PROPHAGE INTEGRASE INTD-RELATED"/>
    <property type="match status" value="1"/>
</dbReference>
<dbReference type="CDD" id="cd00397">
    <property type="entry name" value="DNA_BRE_C"/>
    <property type="match status" value="1"/>
</dbReference>
<protein>
    <submittedName>
        <fullName evidence="3">Site-specific integrase</fullName>
    </submittedName>
</protein>
<dbReference type="SUPFAM" id="SSF56349">
    <property type="entry name" value="DNA breaking-rejoining enzymes"/>
    <property type="match status" value="1"/>
</dbReference>
<accession>A0ABV1QCT1</accession>
<dbReference type="InterPro" id="IPR011010">
    <property type="entry name" value="DNA_brk_join_enz"/>
</dbReference>
<sequence>MIFKTRDPLGLEELRRVSQLGDDWTRQTARWAQRKIAALMAFKGGGVKDVTVGDCLELLDIPGKSLAWRYTGNSLLYSWLHALGCFPPDAPTSLRGIRLQSGQLTPEQLVDRFPLGNRPVRDLIVEYLKERQPGIDYNTLEKLSRTLALNFWREVERIKPGIESLRLDTDVAAAWKDRIRTKSSRVRMPDGSSVEVSSPRMGARHEMLLVRAFYLDIAQWAAHDPSRWGPWASPCPITDSEVNLSKEASHRKARMHQRTRERLPVLPTLVSSVAAHRKSAEKLLATAQETTPGSTFRFDGDDFLVPPGDRIDTRVVELQTGSRRNLTHEEHCAFWTWAIVEILRHTGIRNEELLELSHHSITQYRLPTTSELVPLLQIAPSKTDEERMLLVTPELADVLSAVVSRVRGPSGAVPVIPCYDHLEKVWNSPMPLLLQRKFGGENRPLTRQTISNMLDAALERAGIVDVTGEPIKYRPHDFRRMFVTEAVMNGLPPHIAQVICGHKNINTTMGYKAIYPAEAIEAHRAFIARRRALRPGEEYRTPTPEEWDEFLGHFEKRKLSIGTCGRAFGTPCIHEHACIRCSMLRPDPGQRNRLQEIHDNLIDRISEAEREGWLGEVEGLRVSLAAAEDKLIQLDRVVSSRAGSVDLGLPSFAQVAGRDSTAIGPDAASGKGE</sequence>
<keyword evidence="4" id="KW-1185">Reference proteome</keyword>